<feature type="signal peptide" evidence="1">
    <location>
        <begin position="1"/>
        <end position="19"/>
    </location>
</feature>
<name>A0A918UZC4_9ACTN</name>
<feature type="chain" id="PRO_5039123506" description="Secreted protein" evidence="1">
    <location>
        <begin position="20"/>
        <end position="75"/>
    </location>
</feature>
<reference evidence="2" key="1">
    <citation type="journal article" date="2014" name="Int. J. Syst. Evol. Microbiol.">
        <title>Complete genome sequence of Corynebacterium casei LMG S-19264T (=DSM 44701T), isolated from a smear-ripened cheese.</title>
        <authorList>
            <consortium name="US DOE Joint Genome Institute (JGI-PGF)"/>
            <person name="Walter F."/>
            <person name="Albersmeier A."/>
            <person name="Kalinowski J."/>
            <person name="Ruckert C."/>
        </authorList>
    </citation>
    <scope>NUCLEOTIDE SEQUENCE</scope>
    <source>
        <strain evidence="2">JCM 4988</strain>
    </source>
</reference>
<organism evidence="2 3">
    <name type="scientific">Streptomyces inusitatus</name>
    <dbReference type="NCBI Taxonomy" id="68221"/>
    <lineage>
        <taxon>Bacteria</taxon>
        <taxon>Bacillati</taxon>
        <taxon>Actinomycetota</taxon>
        <taxon>Actinomycetes</taxon>
        <taxon>Kitasatosporales</taxon>
        <taxon>Streptomycetaceae</taxon>
        <taxon>Streptomyces</taxon>
    </lineage>
</organism>
<dbReference type="EMBL" id="BMWG01000015">
    <property type="protein sequence ID" value="GGZ44680.1"/>
    <property type="molecule type" value="Genomic_DNA"/>
</dbReference>
<keyword evidence="3" id="KW-1185">Reference proteome</keyword>
<sequence length="75" mass="8310">MLLTASALALILTSGYALLCAASPFRPCRPCSGTGVRHTRKAVNVCRRCRGRRHRLRTGRRILNAAHRTHTTGNR</sequence>
<keyword evidence="1" id="KW-0732">Signal</keyword>
<dbReference type="InterPro" id="IPR036410">
    <property type="entry name" value="HSP_DnaJ_Cys-rich_dom_sf"/>
</dbReference>
<dbReference type="AlphaFoldDB" id="A0A918UZC4"/>
<proteinExistence type="predicted"/>
<gene>
    <name evidence="2" type="ORF">GCM10010387_43710</name>
</gene>
<dbReference type="SUPFAM" id="SSF57938">
    <property type="entry name" value="DnaJ/Hsp40 cysteine-rich domain"/>
    <property type="match status" value="1"/>
</dbReference>
<dbReference type="RefSeq" id="WP_190124868.1">
    <property type="nucleotide sequence ID" value="NZ_BMWG01000015.1"/>
</dbReference>
<evidence type="ECO:0008006" key="4">
    <source>
        <dbReference type="Google" id="ProtNLM"/>
    </source>
</evidence>
<evidence type="ECO:0000256" key="1">
    <source>
        <dbReference type="SAM" id="SignalP"/>
    </source>
</evidence>
<evidence type="ECO:0000313" key="3">
    <source>
        <dbReference type="Proteomes" id="UP000630936"/>
    </source>
</evidence>
<accession>A0A918UZC4</accession>
<comment type="caution">
    <text evidence="2">The sequence shown here is derived from an EMBL/GenBank/DDBJ whole genome shotgun (WGS) entry which is preliminary data.</text>
</comment>
<dbReference type="Proteomes" id="UP000630936">
    <property type="component" value="Unassembled WGS sequence"/>
</dbReference>
<protein>
    <recommendedName>
        <fullName evidence="4">Secreted protein</fullName>
    </recommendedName>
</protein>
<reference evidence="2" key="2">
    <citation type="submission" date="2020-09" db="EMBL/GenBank/DDBJ databases">
        <authorList>
            <person name="Sun Q."/>
            <person name="Ohkuma M."/>
        </authorList>
    </citation>
    <scope>NUCLEOTIDE SEQUENCE</scope>
    <source>
        <strain evidence="2">JCM 4988</strain>
    </source>
</reference>
<evidence type="ECO:0000313" key="2">
    <source>
        <dbReference type="EMBL" id="GGZ44680.1"/>
    </source>
</evidence>